<gene>
    <name evidence="1" type="ORF">GXP67_24650</name>
</gene>
<accession>A0A6C0GNK2</accession>
<evidence type="ECO:0000313" key="2">
    <source>
        <dbReference type="Proteomes" id="UP000480178"/>
    </source>
</evidence>
<dbReference type="SUPFAM" id="SSF82602">
    <property type="entry name" value="Nuclease A inhibitor (NuiA)"/>
    <property type="match status" value="1"/>
</dbReference>
<sequence>MANDTKQTLLQAAEGLLYPSESDYPFEYFEWQTTSDKLSKKEMRQLSGLSTGVPVQTISLDKFFEPVTQVQDWYGEEEKAGTEKFKNLRQVLESNLQNIQVFKAGKVEATVYIAGKDAQGKRAGLSTKVVET</sequence>
<proteinExistence type="predicted"/>
<dbReference type="Gene3D" id="3.40.1460.10">
    <property type="entry name" value="Nuclease A inhibitor-like"/>
    <property type="match status" value="1"/>
</dbReference>
<keyword evidence="2" id="KW-1185">Reference proteome</keyword>
<dbReference type="Pfam" id="PF07924">
    <property type="entry name" value="NuiA"/>
    <property type="match status" value="1"/>
</dbReference>
<dbReference type="Proteomes" id="UP000480178">
    <property type="component" value="Chromosome"/>
</dbReference>
<dbReference type="RefSeq" id="WP_162445596.1">
    <property type="nucleotide sequence ID" value="NZ_CP048222.1"/>
</dbReference>
<dbReference type="EMBL" id="CP048222">
    <property type="protein sequence ID" value="QHT69609.1"/>
    <property type="molecule type" value="Genomic_DNA"/>
</dbReference>
<evidence type="ECO:0000313" key="1">
    <source>
        <dbReference type="EMBL" id="QHT69609.1"/>
    </source>
</evidence>
<protein>
    <submittedName>
        <fullName evidence="1">Nuclease</fullName>
    </submittedName>
</protein>
<dbReference type="InterPro" id="IPR036587">
    <property type="entry name" value="NucleaseA_inhib-like_sf"/>
</dbReference>
<dbReference type="AlphaFoldDB" id="A0A6C0GNK2"/>
<dbReference type="KEGG" id="rhoz:GXP67_24650"/>
<reference evidence="1 2" key="1">
    <citation type="submission" date="2020-01" db="EMBL/GenBank/DDBJ databases">
        <authorList>
            <person name="Kim M.K."/>
        </authorList>
    </citation>
    <scope>NUCLEOTIDE SEQUENCE [LARGE SCALE GENOMIC DNA]</scope>
    <source>
        <strain evidence="1 2">172606-1</strain>
    </source>
</reference>
<organism evidence="1 2">
    <name type="scientific">Rhodocytophaga rosea</name>
    <dbReference type="NCBI Taxonomy" id="2704465"/>
    <lineage>
        <taxon>Bacteria</taxon>
        <taxon>Pseudomonadati</taxon>
        <taxon>Bacteroidota</taxon>
        <taxon>Cytophagia</taxon>
        <taxon>Cytophagales</taxon>
        <taxon>Rhodocytophagaceae</taxon>
        <taxon>Rhodocytophaga</taxon>
    </lineage>
</organism>
<name>A0A6C0GNK2_9BACT</name>
<dbReference type="InterPro" id="IPR012489">
    <property type="entry name" value="NucleaseA_inhib-like"/>
</dbReference>